<keyword evidence="7" id="KW-1185">Reference proteome</keyword>
<evidence type="ECO:0000256" key="3">
    <source>
        <dbReference type="ARBA" id="ARBA00022741"/>
    </source>
</evidence>
<sequence>MAEPVVSMQNVTYAYERKNVLEHIDFELPKGAFMGLVGPNGGGKTTLIKLILGLIEPDRGEVELLGKPLGKFKEWDKIGFVSQKANSFNRGFPATVYEVVSMGLTAKVGYLKFFKKKHKEKILRAINQVGMLDYAHTNIGNLSGGQQQRVFIARSLVNDPELLILDEPTVGVDVENVRRFYDLLHQLNEEQGITLLLVTHDTGTMTEHATDIVCLNRTLHFHGKPEEYSSLTERDLSKFYGHPVHLVTHEH</sequence>
<dbReference type="SUPFAM" id="SSF52540">
    <property type="entry name" value="P-loop containing nucleoside triphosphate hydrolases"/>
    <property type="match status" value="1"/>
</dbReference>
<dbReference type="Pfam" id="PF00005">
    <property type="entry name" value="ABC_tran"/>
    <property type="match status" value="1"/>
</dbReference>
<name>A0ABV7A2R8_9BACI</name>
<dbReference type="RefSeq" id="WP_390302319.1">
    <property type="nucleotide sequence ID" value="NZ_JBHRRZ010000003.1"/>
</dbReference>
<evidence type="ECO:0000313" key="6">
    <source>
        <dbReference type="EMBL" id="MFC2947189.1"/>
    </source>
</evidence>
<gene>
    <name evidence="6" type="ORF">ACFODW_02255</name>
</gene>
<dbReference type="EMBL" id="JBHRRZ010000003">
    <property type="protein sequence ID" value="MFC2947189.1"/>
    <property type="molecule type" value="Genomic_DNA"/>
</dbReference>
<comment type="similarity">
    <text evidence="1">Belongs to the ABC transporter superfamily.</text>
</comment>
<evidence type="ECO:0000259" key="5">
    <source>
        <dbReference type="PROSITE" id="PS50893"/>
    </source>
</evidence>
<dbReference type="InterPro" id="IPR050153">
    <property type="entry name" value="Metal_Ion_Import_ABC"/>
</dbReference>
<dbReference type="PROSITE" id="PS50893">
    <property type="entry name" value="ABC_TRANSPORTER_2"/>
    <property type="match status" value="1"/>
</dbReference>
<protein>
    <submittedName>
        <fullName evidence="6">Metal ABC transporter ATP-binding protein</fullName>
    </submittedName>
</protein>
<evidence type="ECO:0000256" key="2">
    <source>
        <dbReference type="ARBA" id="ARBA00022448"/>
    </source>
</evidence>
<keyword evidence="2" id="KW-0813">Transport</keyword>
<evidence type="ECO:0000313" key="7">
    <source>
        <dbReference type="Proteomes" id="UP001595387"/>
    </source>
</evidence>
<proteinExistence type="inferred from homology"/>
<evidence type="ECO:0000256" key="4">
    <source>
        <dbReference type="ARBA" id="ARBA00022840"/>
    </source>
</evidence>
<dbReference type="PROSITE" id="PS00211">
    <property type="entry name" value="ABC_TRANSPORTER_1"/>
    <property type="match status" value="1"/>
</dbReference>
<dbReference type="CDD" id="cd03235">
    <property type="entry name" value="ABC_Metallic_Cations"/>
    <property type="match status" value="1"/>
</dbReference>
<keyword evidence="3" id="KW-0547">Nucleotide-binding</keyword>
<keyword evidence="4 6" id="KW-0067">ATP-binding</keyword>
<dbReference type="PANTHER" id="PTHR42734">
    <property type="entry name" value="METAL TRANSPORT SYSTEM ATP-BINDING PROTEIN TM_0124-RELATED"/>
    <property type="match status" value="1"/>
</dbReference>
<dbReference type="Gene3D" id="3.40.50.300">
    <property type="entry name" value="P-loop containing nucleotide triphosphate hydrolases"/>
    <property type="match status" value="1"/>
</dbReference>
<dbReference type="InterPro" id="IPR027417">
    <property type="entry name" value="P-loop_NTPase"/>
</dbReference>
<dbReference type="InterPro" id="IPR003439">
    <property type="entry name" value="ABC_transporter-like_ATP-bd"/>
</dbReference>
<feature type="domain" description="ABC transporter" evidence="5">
    <location>
        <begin position="6"/>
        <end position="241"/>
    </location>
</feature>
<dbReference type="Proteomes" id="UP001595387">
    <property type="component" value="Unassembled WGS sequence"/>
</dbReference>
<organism evidence="6 7">
    <name type="scientific">Virgibacillus sediminis</name>
    <dbReference type="NCBI Taxonomy" id="202260"/>
    <lineage>
        <taxon>Bacteria</taxon>
        <taxon>Bacillati</taxon>
        <taxon>Bacillota</taxon>
        <taxon>Bacilli</taxon>
        <taxon>Bacillales</taxon>
        <taxon>Bacillaceae</taxon>
        <taxon>Virgibacillus</taxon>
    </lineage>
</organism>
<accession>A0ABV7A2R8</accession>
<reference evidence="7" key="1">
    <citation type="journal article" date="2019" name="Int. J. Syst. Evol. Microbiol.">
        <title>The Global Catalogue of Microorganisms (GCM) 10K type strain sequencing project: providing services to taxonomists for standard genome sequencing and annotation.</title>
        <authorList>
            <consortium name="The Broad Institute Genomics Platform"/>
            <consortium name="The Broad Institute Genome Sequencing Center for Infectious Disease"/>
            <person name="Wu L."/>
            <person name="Ma J."/>
        </authorList>
    </citation>
    <scope>NUCLEOTIDE SEQUENCE [LARGE SCALE GENOMIC DNA]</scope>
    <source>
        <strain evidence="7">KCTC 13193</strain>
    </source>
</reference>
<dbReference type="GO" id="GO:0005524">
    <property type="term" value="F:ATP binding"/>
    <property type="evidence" value="ECO:0007669"/>
    <property type="project" value="UniProtKB-KW"/>
</dbReference>
<comment type="caution">
    <text evidence="6">The sequence shown here is derived from an EMBL/GenBank/DDBJ whole genome shotgun (WGS) entry which is preliminary data.</text>
</comment>
<dbReference type="InterPro" id="IPR017871">
    <property type="entry name" value="ABC_transporter-like_CS"/>
</dbReference>
<dbReference type="SMART" id="SM00382">
    <property type="entry name" value="AAA"/>
    <property type="match status" value="1"/>
</dbReference>
<dbReference type="PANTHER" id="PTHR42734:SF17">
    <property type="entry name" value="METAL TRANSPORT SYSTEM ATP-BINDING PROTEIN TM_0124-RELATED"/>
    <property type="match status" value="1"/>
</dbReference>
<evidence type="ECO:0000256" key="1">
    <source>
        <dbReference type="ARBA" id="ARBA00005417"/>
    </source>
</evidence>
<dbReference type="InterPro" id="IPR003593">
    <property type="entry name" value="AAA+_ATPase"/>
</dbReference>